<dbReference type="Pfam" id="PF04307">
    <property type="entry name" value="YdjM"/>
    <property type="match status" value="1"/>
</dbReference>
<reference evidence="2 3" key="1">
    <citation type="submission" date="2019-03" db="EMBL/GenBank/DDBJ databases">
        <title>Genomic Encyclopedia of Type Strains, Phase IV (KMG-IV): sequencing the most valuable type-strain genomes for metagenomic binning, comparative biology and taxonomic classification.</title>
        <authorList>
            <person name="Goeker M."/>
        </authorList>
    </citation>
    <scope>NUCLEOTIDE SEQUENCE [LARGE SCALE GENOMIC DNA]</scope>
    <source>
        <strain evidence="2 3">DSM 203</strain>
    </source>
</reference>
<dbReference type="GO" id="GO:0016787">
    <property type="term" value="F:hydrolase activity"/>
    <property type="evidence" value="ECO:0007669"/>
    <property type="project" value="UniProtKB-KW"/>
</dbReference>
<evidence type="ECO:0000256" key="1">
    <source>
        <dbReference type="SAM" id="Phobius"/>
    </source>
</evidence>
<accession>A0A4R4AHX7</accession>
<proteinExistence type="predicted"/>
<dbReference type="InterPro" id="IPR007404">
    <property type="entry name" value="YdjM-like"/>
</dbReference>
<feature type="transmembrane region" description="Helical" evidence="1">
    <location>
        <begin position="112"/>
        <end position="135"/>
    </location>
</feature>
<gene>
    <name evidence="2" type="ORF">EDC29_102252</name>
</gene>
<evidence type="ECO:0000313" key="3">
    <source>
        <dbReference type="Proteomes" id="UP000295247"/>
    </source>
</evidence>
<keyword evidence="1" id="KW-1133">Transmembrane helix</keyword>
<feature type="transmembrane region" description="Helical" evidence="1">
    <location>
        <begin position="80"/>
        <end position="100"/>
    </location>
</feature>
<protein>
    <submittedName>
        <fullName evidence="2">LexA-binding, inner membrane-associated putative hydrolase</fullName>
    </submittedName>
</protein>
<name>A0A4R4AHX7_MARGR</name>
<dbReference type="RefSeq" id="WP_123141461.1">
    <property type="nucleotide sequence ID" value="NZ_NRRH01000003.1"/>
</dbReference>
<dbReference type="AlphaFoldDB" id="A0A4R4AHX7"/>
<sequence>MANFHTHINVGIFVSGASVLGLHAAGLVEQGQTLPLFALGVGASLLPDVDSDTSRPVRAFFTVLGAGLAFAMTLPLVGQLLLFELALVWVGVFLCVRYGFFELFTRFTVHRGIWHSWLAAAVWSLATVNAAHWLLEQPARAAWVAGLMVAIGYLTHLLLDELFSVDLLNSRIKRSFGTALKPLSLNDPLSSLTLLALAVWLAWIAPDPGDWPAFDQTVSGIRALWLGLGDELGGWQQALARLFE</sequence>
<feature type="transmembrane region" description="Helical" evidence="1">
    <location>
        <begin position="141"/>
        <end position="163"/>
    </location>
</feature>
<dbReference type="Proteomes" id="UP000295247">
    <property type="component" value="Unassembled WGS sequence"/>
</dbReference>
<comment type="caution">
    <text evidence="2">The sequence shown here is derived from an EMBL/GenBank/DDBJ whole genome shotgun (WGS) entry which is preliminary data.</text>
</comment>
<organism evidence="2 3">
    <name type="scientific">Marichromatium gracile</name>
    <name type="common">Chromatium gracile</name>
    <dbReference type="NCBI Taxonomy" id="1048"/>
    <lineage>
        <taxon>Bacteria</taxon>
        <taxon>Pseudomonadati</taxon>
        <taxon>Pseudomonadota</taxon>
        <taxon>Gammaproteobacteria</taxon>
        <taxon>Chromatiales</taxon>
        <taxon>Chromatiaceae</taxon>
        <taxon>Marichromatium</taxon>
    </lineage>
</organism>
<keyword evidence="1" id="KW-0812">Transmembrane</keyword>
<keyword evidence="1" id="KW-0472">Membrane</keyword>
<feature type="transmembrane region" description="Helical" evidence="1">
    <location>
        <begin position="184"/>
        <end position="205"/>
    </location>
</feature>
<evidence type="ECO:0000313" key="2">
    <source>
        <dbReference type="EMBL" id="TCW38359.1"/>
    </source>
</evidence>
<dbReference type="EMBL" id="SMDC01000002">
    <property type="protein sequence ID" value="TCW38359.1"/>
    <property type="molecule type" value="Genomic_DNA"/>
</dbReference>
<keyword evidence="2" id="KW-0378">Hydrolase</keyword>